<accession>A0A7W0HKI0</accession>
<dbReference type="GO" id="GO:0015031">
    <property type="term" value="P:protein transport"/>
    <property type="evidence" value="ECO:0007669"/>
    <property type="project" value="UniProtKB-KW"/>
</dbReference>
<evidence type="ECO:0000256" key="3">
    <source>
        <dbReference type="ARBA" id="ARBA00016507"/>
    </source>
</evidence>
<evidence type="ECO:0000256" key="6">
    <source>
        <dbReference type="ARBA" id="ARBA00022927"/>
    </source>
</evidence>
<comment type="function">
    <text evidence="1">Needed for flagellar regrowth and assembly.</text>
</comment>
<keyword evidence="10" id="KW-0969">Cilium</keyword>
<dbReference type="PANTHER" id="PTHR34982">
    <property type="entry name" value="YOP PROTEINS TRANSLOCATION PROTEIN L"/>
    <property type="match status" value="1"/>
</dbReference>
<evidence type="ECO:0000256" key="8">
    <source>
        <dbReference type="SAM" id="MobiDB-lite"/>
    </source>
</evidence>
<dbReference type="Proteomes" id="UP000525298">
    <property type="component" value="Unassembled WGS sequence"/>
</dbReference>
<feature type="compositionally biased region" description="Basic and acidic residues" evidence="8">
    <location>
        <begin position="89"/>
        <end position="106"/>
    </location>
</feature>
<evidence type="ECO:0000256" key="1">
    <source>
        <dbReference type="ARBA" id="ARBA00003041"/>
    </source>
</evidence>
<dbReference type="RefSeq" id="WP_181550946.1">
    <property type="nucleotide sequence ID" value="NZ_JACDUS010000003.1"/>
</dbReference>
<dbReference type="SUPFAM" id="SSF160527">
    <property type="entry name" value="V-type ATPase subunit E-like"/>
    <property type="match status" value="1"/>
</dbReference>
<proteinExistence type="inferred from homology"/>
<evidence type="ECO:0000256" key="7">
    <source>
        <dbReference type="ARBA" id="ARBA00023225"/>
    </source>
</evidence>
<dbReference type="GO" id="GO:0005829">
    <property type="term" value="C:cytosol"/>
    <property type="evidence" value="ECO:0007669"/>
    <property type="project" value="TreeGrafter"/>
</dbReference>
<dbReference type="InterPro" id="IPR051472">
    <property type="entry name" value="T3SS_Stator/FliH"/>
</dbReference>
<comment type="caution">
    <text evidence="10">The sequence shown here is derived from an EMBL/GenBank/DDBJ whole genome shotgun (WGS) entry which is preliminary data.</text>
</comment>
<evidence type="ECO:0000256" key="2">
    <source>
        <dbReference type="ARBA" id="ARBA00006602"/>
    </source>
</evidence>
<sequence length="251" mass="27496">MSRIFHAGSDVACQPVRFADLEQAGGMGEGLFVPLWPAAEATDKSEPKPGDAKPAEKPRRDQGPAMTETAPELSEPDDVKNPESAVDLEAVKKEAYTRGKKEGRAEAEKKLHTSAQALAEALEQISRLRESLLLKSREDMVRLIMGVARQVIHREISEKKDIIVSTVAGALEAAVADDEYYIRVHPDDLEMVKDHEPLFLAAMKGLRNIYFISDENISPGGCKAESRGGDVDATIESQLGEIEQHLKRAVV</sequence>
<dbReference type="AlphaFoldDB" id="A0A7W0HKI0"/>
<dbReference type="Pfam" id="PF02108">
    <property type="entry name" value="FliH"/>
    <property type="match status" value="1"/>
</dbReference>
<keyword evidence="6" id="KW-0653">Protein transport</keyword>
<gene>
    <name evidence="10" type="ORF">HNR65_001625</name>
</gene>
<dbReference type="InterPro" id="IPR018035">
    <property type="entry name" value="Flagellar_FliH/T3SS_HrpE"/>
</dbReference>
<feature type="region of interest" description="Disordered" evidence="8">
    <location>
        <begin position="35"/>
        <end position="106"/>
    </location>
</feature>
<protein>
    <recommendedName>
        <fullName evidence="3">Flagellar assembly protein FliH</fullName>
    </recommendedName>
</protein>
<keyword evidence="4" id="KW-0813">Transport</keyword>
<comment type="similarity">
    <text evidence="2">Belongs to the FliH family.</text>
</comment>
<organism evidence="10 11">
    <name type="scientific">Desulfosalsimonas propionicica</name>
    <dbReference type="NCBI Taxonomy" id="332175"/>
    <lineage>
        <taxon>Bacteria</taxon>
        <taxon>Pseudomonadati</taxon>
        <taxon>Thermodesulfobacteriota</taxon>
        <taxon>Desulfobacteria</taxon>
        <taxon>Desulfobacterales</taxon>
        <taxon>Desulfosalsimonadaceae</taxon>
        <taxon>Desulfosalsimonas</taxon>
    </lineage>
</organism>
<evidence type="ECO:0000259" key="9">
    <source>
        <dbReference type="Pfam" id="PF02108"/>
    </source>
</evidence>
<feature type="domain" description="Flagellar assembly protein FliH/Type III secretion system HrpE" evidence="9">
    <location>
        <begin position="115"/>
        <end position="240"/>
    </location>
</feature>
<dbReference type="EMBL" id="JACDUS010000003">
    <property type="protein sequence ID" value="MBA2881299.1"/>
    <property type="molecule type" value="Genomic_DNA"/>
</dbReference>
<keyword evidence="10" id="KW-0966">Cell projection</keyword>
<keyword evidence="11" id="KW-1185">Reference proteome</keyword>
<evidence type="ECO:0000256" key="4">
    <source>
        <dbReference type="ARBA" id="ARBA00022448"/>
    </source>
</evidence>
<feature type="compositionally biased region" description="Basic and acidic residues" evidence="8">
    <location>
        <begin position="41"/>
        <end position="62"/>
    </location>
</feature>
<evidence type="ECO:0000313" key="11">
    <source>
        <dbReference type="Proteomes" id="UP000525298"/>
    </source>
</evidence>
<evidence type="ECO:0000256" key="5">
    <source>
        <dbReference type="ARBA" id="ARBA00022795"/>
    </source>
</evidence>
<keyword evidence="10" id="KW-0282">Flagellum</keyword>
<keyword evidence="7" id="KW-1006">Bacterial flagellum protein export</keyword>
<dbReference type="PANTHER" id="PTHR34982:SF1">
    <property type="entry name" value="FLAGELLAR ASSEMBLY PROTEIN FLIH"/>
    <property type="match status" value="1"/>
</dbReference>
<evidence type="ECO:0000313" key="10">
    <source>
        <dbReference type="EMBL" id="MBA2881299.1"/>
    </source>
</evidence>
<reference evidence="10 11" key="1">
    <citation type="submission" date="2020-07" db="EMBL/GenBank/DDBJ databases">
        <title>Genomic Encyclopedia of Type Strains, Phase IV (KMG-IV): sequencing the most valuable type-strain genomes for metagenomic binning, comparative biology and taxonomic classification.</title>
        <authorList>
            <person name="Goeker M."/>
        </authorList>
    </citation>
    <scope>NUCLEOTIDE SEQUENCE [LARGE SCALE GENOMIC DNA]</scope>
    <source>
        <strain evidence="10 11">DSM 17721</strain>
    </source>
</reference>
<keyword evidence="5" id="KW-1005">Bacterial flagellum biogenesis</keyword>
<dbReference type="GO" id="GO:0044781">
    <property type="term" value="P:bacterial-type flagellum organization"/>
    <property type="evidence" value="ECO:0007669"/>
    <property type="project" value="UniProtKB-KW"/>
</dbReference>
<name>A0A7W0HKI0_9BACT</name>